<sequence>MCDDSTDAKCTPDVPLARANEDGDTLSSKTHPVARSESVVRNSMRMRWGGRNLRTEVWDKEKGFLVRHDIAALGVGYTLALGHYGVPCSLAGGVGQGQKTAAPRDSLGEEAQETRGKEAKKKPATATAFTITDVTGIHATSVDFCRHPSAIDKVAQLLEARIFPCTFTDPKTGVTFECLKNFQMHSLESKAAAYDYVGSLARLTDNSFTESIPDMYQNILRTARMWGYLTTRKRLGQEHGVDQVLTHRPEGNLVLYCPSCPEPGFNTDKNMPPLPENLRHLNQQRQTLDGNFHCNKSTKNTDPSDLSLYDGKAYFPTNEFLNEQLAKAPKTEPKSTCNYLKAVNNQDRKKFKNMEITGIVNTQCSHVFVKASVDMQYGERYVNVDLSLVRAIEQKLATCHRGKVTFELEVELGKELAEIDEVLSYDVMCQYSVNIGERFEKNDDLKHLAHIVRRMRFSIPALHVQGHQEGCIYAYSTAYMLVTTHFHGETAEHYWPELNQIGPQTRQMNPGHRQDTVISHHGDWNYKKLAKAVSLLLRDLLIAEELFALHSNQFLALCASHAEAITTNNWLGADRMPDKRNMKDVKSVYRYSKTRVPTQNAIYQKMLADEAEMPNSKVRHSKAAAFINAALKIQQEQVKVRLMVAANKEHPLVSTQRDIASRRSKLRTRLAAFRKDQAGVTPVVAEYLTTQAACEVEVELLGLPSEFREAVKRVQLDIVSLAEVEGRLREGAAFDAIQKIQLVAKALGSMRDQKRRNDSGVQKNTISQKQINDTQDRRDIHIKRIDGERHIHEATAALPRIGRLEKGRWTRLDHGWDRAQARIPVAAVASTSGTAVVETRVEATAMIRRKTGPRSPRKPDATGRKPGVVKKRRKDGWIWTFGKMGKMDAKELEEWTQEGDRVQWFRAEAEMQRWQEQLEAKLAELRTTIRSFAAYKIAWAKMADLQASSDIGHIAYAKQKSWMFGERETLGREALRQMPKDAALAEDDTDLVAFVEAERAIHQATLQAILEAGGKDRLIAGDQLEESDDDCEDALEGDWEEDAGGE</sequence>
<dbReference type="Pfam" id="PF18758">
    <property type="entry name" value="KDZ"/>
    <property type="match status" value="1"/>
</dbReference>
<feature type="region of interest" description="Disordered" evidence="1">
    <location>
        <begin position="1"/>
        <end position="31"/>
    </location>
</feature>
<dbReference type="Pfam" id="PF18803">
    <property type="entry name" value="CxC2"/>
    <property type="match status" value="1"/>
</dbReference>
<evidence type="ECO:0000313" key="4">
    <source>
        <dbReference type="Proteomes" id="UP001221757"/>
    </source>
</evidence>
<feature type="compositionally biased region" description="Polar residues" evidence="1">
    <location>
        <begin position="759"/>
        <end position="773"/>
    </location>
</feature>
<evidence type="ECO:0000256" key="1">
    <source>
        <dbReference type="SAM" id="MobiDB-lite"/>
    </source>
</evidence>
<organism evidence="3 4">
    <name type="scientific">Mycena rosella</name>
    <name type="common">Pink bonnet</name>
    <name type="synonym">Agaricus rosellus</name>
    <dbReference type="NCBI Taxonomy" id="1033263"/>
    <lineage>
        <taxon>Eukaryota</taxon>
        <taxon>Fungi</taxon>
        <taxon>Dikarya</taxon>
        <taxon>Basidiomycota</taxon>
        <taxon>Agaricomycotina</taxon>
        <taxon>Agaricomycetes</taxon>
        <taxon>Agaricomycetidae</taxon>
        <taxon>Agaricales</taxon>
        <taxon>Marasmiineae</taxon>
        <taxon>Mycenaceae</taxon>
        <taxon>Mycena</taxon>
    </lineage>
</organism>
<dbReference type="InterPro" id="IPR041457">
    <property type="entry name" value="CxC2_KDZ-assoc"/>
</dbReference>
<keyword evidence="4" id="KW-1185">Reference proteome</keyword>
<name>A0AAD7DT04_MYCRO</name>
<proteinExistence type="predicted"/>
<evidence type="ECO:0000259" key="2">
    <source>
        <dbReference type="Pfam" id="PF18803"/>
    </source>
</evidence>
<gene>
    <name evidence="3" type="ORF">B0H17DRAFT_1130376</name>
</gene>
<feature type="region of interest" description="Disordered" evidence="1">
    <location>
        <begin position="850"/>
        <end position="869"/>
    </location>
</feature>
<comment type="caution">
    <text evidence="3">The sequence shown here is derived from an EMBL/GenBank/DDBJ whole genome shotgun (WGS) entry which is preliminary data.</text>
</comment>
<protein>
    <recommendedName>
        <fullName evidence="2">CxC2-like cysteine cluster KDZ transposase-associated domain-containing protein</fullName>
    </recommendedName>
</protein>
<dbReference type="Proteomes" id="UP001221757">
    <property type="component" value="Unassembled WGS sequence"/>
</dbReference>
<feature type="region of interest" description="Disordered" evidence="1">
    <location>
        <begin position="1024"/>
        <end position="1046"/>
    </location>
</feature>
<evidence type="ECO:0000313" key="3">
    <source>
        <dbReference type="EMBL" id="KAJ7697398.1"/>
    </source>
</evidence>
<feature type="region of interest" description="Disordered" evidence="1">
    <location>
        <begin position="751"/>
        <end position="778"/>
    </location>
</feature>
<feature type="domain" description="CxC2-like cysteine cluster KDZ transposase-associated" evidence="2">
    <location>
        <begin position="116"/>
        <end position="207"/>
    </location>
</feature>
<dbReference type="EMBL" id="JARKIE010000030">
    <property type="protein sequence ID" value="KAJ7697398.1"/>
    <property type="molecule type" value="Genomic_DNA"/>
</dbReference>
<reference evidence="3" key="1">
    <citation type="submission" date="2023-03" db="EMBL/GenBank/DDBJ databases">
        <title>Massive genome expansion in bonnet fungi (Mycena s.s.) driven by repeated elements and novel gene families across ecological guilds.</title>
        <authorList>
            <consortium name="Lawrence Berkeley National Laboratory"/>
            <person name="Harder C.B."/>
            <person name="Miyauchi S."/>
            <person name="Viragh M."/>
            <person name="Kuo A."/>
            <person name="Thoen E."/>
            <person name="Andreopoulos B."/>
            <person name="Lu D."/>
            <person name="Skrede I."/>
            <person name="Drula E."/>
            <person name="Henrissat B."/>
            <person name="Morin E."/>
            <person name="Kohler A."/>
            <person name="Barry K."/>
            <person name="LaButti K."/>
            <person name="Morin E."/>
            <person name="Salamov A."/>
            <person name="Lipzen A."/>
            <person name="Mereny Z."/>
            <person name="Hegedus B."/>
            <person name="Baldrian P."/>
            <person name="Stursova M."/>
            <person name="Weitz H."/>
            <person name="Taylor A."/>
            <person name="Grigoriev I.V."/>
            <person name="Nagy L.G."/>
            <person name="Martin F."/>
            <person name="Kauserud H."/>
        </authorList>
    </citation>
    <scope>NUCLEOTIDE SEQUENCE</scope>
    <source>
        <strain evidence="3">CBHHK067</strain>
    </source>
</reference>
<dbReference type="AlphaFoldDB" id="A0AAD7DT04"/>
<accession>A0AAD7DT04</accession>
<feature type="region of interest" description="Disordered" evidence="1">
    <location>
        <begin position="95"/>
        <end position="123"/>
    </location>
</feature>
<dbReference type="InterPro" id="IPR040521">
    <property type="entry name" value="KDZ"/>
</dbReference>